<dbReference type="Pfam" id="PF11821">
    <property type="entry name" value="ActD"/>
    <property type="match status" value="1"/>
</dbReference>
<sequence length="173" mass="19388">MSKFTGVWAIFEYLDETTETIEQVREQGVQPTVLMPCPRHEIDHALGEPGTLVPWIALAFGALGCLIGFSLPAWTASDWVLPVSGKPIVAIPPFTIIGFEMTILLTAIFTLLGLFLLGFIDSCRFPIPKAAKKYRRFQRDRFGVVVRCDSSRIDEFESIMKKNGAEEVHVEKE</sequence>
<evidence type="ECO:0000313" key="2">
    <source>
        <dbReference type="EMBL" id="RTZ79332.1"/>
    </source>
</evidence>
<proteinExistence type="predicted"/>
<dbReference type="PANTHER" id="PTHR40394:SF2">
    <property type="entry name" value="QUINOL:CYTOCHROME C OXIDOREDUCTASE MEMBRANE PROTEIN"/>
    <property type="match status" value="1"/>
</dbReference>
<organism evidence="2 3">
    <name type="scientific">SAR324 cluster bacterium</name>
    <dbReference type="NCBI Taxonomy" id="2024889"/>
    <lineage>
        <taxon>Bacteria</taxon>
        <taxon>Deltaproteobacteria</taxon>
        <taxon>SAR324 cluster</taxon>
    </lineage>
</organism>
<evidence type="ECO:0000256" key="1">
    <source>
        <dbReference type="SAM" id="Phobius"/>
    </source>
</evidence>
<accession>A0A432G6G3</accession>
<dbReference type="PANTHER" id="PTHR40394">
    <property type="entry name" value="LIPOPROTEIN-RELATED"/>
    <property type="match status" value="1"/>
</dbReference>
<dbReference type="Proteomes" id="UP000286732">
    <property type="component" value="Unassembled WGS sequence"/>
</dbReference>
<keyword evidence="1" id="KW-0472">Membrane</keyword>
<gene>
    <name evidence="2" type="ORF">DSY98_06010</name>
</gene>
<comment type="caution">
    <text evidence="2">The sequence shown here is derived from an EMBL/GenBank/DDBJ whole genome shotgun (WGS) entry which is preliminary data.</text>
</comment>
<reference evidence="2 3" key="1">
    <citation type="submission" date="2018-06" db="EMBL/GenBank/DDBJ databases">
        <title>Combined omics and stable isotope probing to characterize newly discovered Mariana Back-Arc vent microbial communities.</title>
        <authorList>
            <person name="Trembath-Reichert E."/>
            <person name="Huber J.A."/>
        </authorList>
    </citation>
    <scope>NUCLEOTIDE SEQUENCE [LARGE SCALE GENOMIC DNA]</scope>
    <source>
        <strain evidence="2">MAG 63_2</strain>
    </source>
</reference>
<name>A0A432G6G3_9DELT</name>
<keyword evidence="1" id="KW-1133">Transmembrane helix</keyword>
<feature type="transmembrane region" description="Helical" evidence="1">
    <location>
        <begin position="52"/>
        <end position="74"/>
    </location>
</feature>
<evidence type="ECO:0008006" key="4">
    <source>
        <dbReference type="Google" id="ProtNLM"/>
    </source>
</evidence>
<dbReference type="AlphaFoldDB" id="A0A432G6G3"/>
<feature type="transmembrane region" description="Helical" evidence="1">
    <location>
        <begin position="94"/>
        <end position="120"/>
    </location>
</feature>
<dbReference type="InterPro" id="IPR021776">
    <property type="entry name" value="ActD"/>
</dbReference>
<protein>
    <recommendedName>
        <fullName evidence="4">DUF3341 domain-containing protein</fullName>
    </recommendedName>
</protein>
<keyword evidence="1" id="KW-0812">Transmembrane</keyword>
<dbReference type="EMBL" id="QNZM01000233">
    <property type="protein sequence ID" value="RTZ79332.1"/>
    <property type="molecule type" value="Genomic_DNA"/>
</dbReference>
<evidence type="ECO:0000313" key="3">
    <source>
        <dbReference type="Proteomes" id="UP000286732"/>
    </source>
</evidence>